<dbReference type="Pfam" id="PF02195">
    <property type="entry name" value="ParB_N"/>
    <property type="match status" value="1"/>
</dbReference>
<evidence type="ECO:0000256" key="7">
    <source>
        <dbReference type="ARBA" id="ARBA00023002"/>
    </source>
</evidence>
<evidence type="ECO:0000256" key="5">
    <source>
        <dbReference type="ARBA" id="ARBA00022840"/>
    </source>
</evidence>
<dbReference type="GO" id="GO:0005737">
    <property type="term" value="C:cytoplasm"/>
    <property type="evidence" value="ECO:0007669"/>
    <property type="project" value="TreeGrafter"/>
</dbReference>
<keyword evidence="3" id="KW-0488">Methylation</keyword>
<dbReference type="PANTHER" id="PTHR21348">
    <property type="match status" value="1"/>
</dbReference>
<gene>
    <name evidence="12" type="primary">LOC113464399</name>
</gene>
<sequence>MFVVGFNTFYPFMRLPRINQFATFSTSLQKYSQSKMDNSMLCSTSIHSDANAEVHDVPMSVLIRPIPPIVDEGKVQSIANTLSDPDTESLVPPIDVLWIKGSEGGDYYYSFGGCHRYAAHQRLGRPFIKAKLVRSTITDLRSYLGGSTPDLK</sequence>
<keyword evidence="6" id="KW-0049">Antioxidant</keyword>
<accession>A0AAJ7WAZ1</accession>
<keyword evidence="11" id="KW-1185">Reference proteome</keyword>
<dbReference type="Proteomes" id="UP000694925">
    <property type="component" value="Unplaced"/>
</dbReference>
<evidence type="ECO:0000256" key="3">
    <source>
        <dbReference type="ARBA" id="ARBA00022481"/>
    </source>
</evidence>
<dbReference type="GO" id="GO:0034599">
    <property type="term" value="P:cellular response to oxidative stress"/>
    <property type="evidence" value="ECO:0007669"/>
    <property type="project" value="TreeGrafter"/>
</dbReference>
<evidence type="ECO:0000259" key="10">
    <source>
        <dbReference type="SMART" id="SM00470"/>
    </source>
</evidence>
<name>A0AAJ7WAZ1_9HYME</name>
<keyword evidence="7" id="KW-0560">Oxidoreductase</keyword>
<dbReference type="RefSeq" id="XP_026669726.1">
    <property type="nucleotide sequence ID" value="XM_026813925.1"/>
</dbReference>
<dbReference type="GO" id="GO:0032542">
    <property type="term" value="F:sulfiredoxin activity"/>
    <property type="evidence" value="ECO:0007669"/>
    <property type="project" value="UniProtKB-EC"/>
</dbReference>
<evidence type="ECO:0000256" key="8">
    <source>
        <dbReference type="ARBA" id="ARBA00023157"/>
    </source>
</evidence>
<protein>
    <recommendedName>
        <fullName evidence="2">sulfiredoxin</fullName>
        <ecNumber evidence="2">1.8.98.2</ecNumber>
    </recommendedName>
</protein>
<evidence type="ECO:0000256" key="6">
    <source>
        <dbReference type="ARBA" id="ARBA00022862"/>
    </source>
</evidence>
<comment type="catalytic activity">
    <reaction evidence="9">
        <text>S-hydroxy-S-oxy-L-cysteinyl-[peroxiredoxin] + [protein]-dithiol + ATP = S-hydroxy-L-cysteinyl-[peroxiredoxin] + [protein]-disulfide + ADP + phosphate</text>
        <dbReference type="Rhea" id="RHEA:17545"/>
        <dbReference type="Rhea" id="RHEA-COMP:10593"/>
        <dbReference type="Rhea" id="RHEA-COMP:10594"/>
        <dbReference type="Rhea" id="RHEA-COMP:13681"/>
        <dbReference type="Rhea" id="RHEA-COMP:17976"/>
        <dbReference type="ChEBI" id="CHEBI:29950"/>
        <dbReference type="ChEBI" id="CHEBI:30616"/>
        <dbReference type="ChEBI" id="CHEBI:43474"/>
        <dbReference type="ChEBI" id="CHEBI:50058"/>
        <dbReference type="ChEBI" id="CHEBI:61973"/>
        <dbReference type="ChEBI" id="CHEBI:61974"/>
        <dbReference type="ChEBI" id="CHEBI:456216"/>
        <dbReference type="EC" id="1.8.98.2"/>
    </reaction>
</comment>
<reference evidence="12" key="1">
    <citation type="submission" date="2025-08" db="UniProtKB">
        <authorList>
            <consortium name="RefSeq"/>
        </authorList>
    </citation>
    <scope>IDENTIFICATION</scope>
    <source>
        <tissue evidence="12">Whole body</tissue>
    </source>
</reference>
<keyword evidence="4" id="KW-0547">Nucleotide-binding</keyword>
<dbReference type="AlphaFoldDB" id="A0AAJ7WAZ1"/>
<dbReference type="FunFam" id="3.90.1530.10:FF:000001">
    <property type="entry name" value="Sulfiredoxin"/>
    <property type="match status" value="1"/>
</dbReference>
<feature type="domain" description="ParB-like N-terminal" evidence="10">
    <location>
        <begin position="55"/>
        <end position="149"/>
    </location>
</feature>
<dbReference type="InterPro" id="IPR003115">
    <property type="entry name" value="ParB_N"/>
</dbReference>
<evidence type="ECO:0000256" key="4">
    <source>
        <dbReference type="ARBA" id="ARBA00022741"/>
    </source>
</evidence>
<dbReference type="SUPFAM" id="SSF110849">
    <property type="entry name" value="ParB/Sulfiredoxin"/>
    <property type="match status" value="1"/>
</dbReference>
<dbReference type="EC" id="1.8.98.2" evidence="2"/>
<proteinExistence type="inferred from homology"/>
<evidence type="ECO:0000256" key="2">
    <source>
        <dbReference type="ARBA" id="ARBA00013055"/>
    </source>
</evidence>
<dbReference type="PANTHER" id="PTHR21348:SF2">
    <property type="entry name" value="SULFIREDOXIN-1"/>
    <property type="match status" value="1"/>
</dbReference>
<dbReference type="GO" id="GO:0005524">
    <property type="term" value="F:ATP binding"/>
    <property type="evidence" value="ECO:0007669"/>
    <property type="project" value="UniProtKB-KW"/>
</dbReference>
<dbReference type="InterPro" id="IPR016692">
    <property type="entry name" value="Sulfiredoxin"/>
</dbReference>
<evidence type="ECO:0000256" key="9">
    <source>
        <dbReference type="ARBA" id="ARBA00047514"/>
    </source>
</evidence>
<keyword evidence="8" id="KW-1015">Disulfide bond</keyword>
<dbReference type="GeneID" id="113464399"/>
<dbReference type="KEGG" id="ccal:113464399"/>
<dbReference type="SMART" id="SM00470">
    <property type="entry name" value="ParB"/>
    <property type="match status" value="1"/>
</dbReference>
<evidence type="ECO:0000313" key="12">
    <source>
        <dbReference type="RefSeq" id="XP_026669726.1"/>
    </source>
</evidence>
<evidence type="ECO:0000256" key="1">
    <source>
        <dbReference type="ARBA" id="ARBA00009609"/>
    </source>
</evidence>
<dbReference type="InterPro" id="IPR036086">
    <property type="entry name" value="ParB/Sulfiredoxin_sf"/>
</dbReference>
<organism evidence="11 12">
    <name type="scientific">Ceratina calcarata</name>
    <dbReference type="NCBI Taxonomy" id="156304"/>
    <lineage>
        <taxon>Eukaryota</taxon>
        <taxon>Metazoa</taxon>
        <taxon>Ecdysozoa</taxon>
        <taxon>Arthropoda</taxon>
        <taxon>Hexapoda</taxon>
        <taxon>Insecta</taxon>
        <taxon>Pterygota</taxon>
        <taxon>Neoptera</taxon>
        <taxon>Endopterygota</taxon>
        <taxon>Hymenoptera</taxon>
        <taxon>Apocrita</taxon>
        <taxon>Aculeata</taxon>
        <taxon>Apoidea</taxon>
        <taxon>Anthophila</taxon>
        <taxon>Apidae</taxon>
        <taxon>Ceratina</taxon>
        <taxon>Zadontomerus</taxon>
    </lineage>
</organism>
<comment type="similarity">
    <text evidence="1">Belongs to the sulfiredoxin family.</text>
</comment>
<dbReference type="Gene3D" id="3.90.1530.10">
    <property type="entry name" value="Conserved hypothetical protein from pyrococcus furiosus pfu- 392566-001, ParB domain"/>
    <property type="match status" value="1"/>
</dbReference>
<dbReference type="CDD" id="cd16395">
    <property type="entry name" value="Srx"/>
    <property type="match status" value="1"/>
</dbReference>
<keyword evidence="5" id="KW-0067">ATP-binding</keyword>
<evidence type="ECO:0000313" key="11">
    <source>
        <dbReference type="Proteomes" id="UP000694925"/>
    </source>
</evidence>